<accession>A0A815ZRR6</accession>
<dbReference type="EMBL" id="CAJNOQ010032681">
    <property type="protein sequence ID" value="CAF1586343.1"/>
    <property type="molecule type" value="Genomic_DNA"/>
</dbReference>
<protein>
    <submittedName>
        <fullName evidence="2">Uncharacterized protein</fullName>
    </submittedName>
</protein>
<feature type="compositionally biased region" description="Low complexity" evidence="1">
    <location>
        <begin position="28"/>
        <end position="43"/>
    </location>
</feature>
<keyword evidence="4" id="KW-1185">Reference proteome</keyword>
<comment type="caution">
    <text evidence="2">The sequence shown here is derived from an EMBL/GenBank/DDBJ whole genome shotgun (WGS) entry which is preliminary data.</text>
</comment>
<evidence type="ECO:0000313" key="4">
    <source>
        <dbReference type="Proteomes" id="UP000663829"/>
    </source>
</evidence>
<reference evidence="2" key="1">
    <citation type="submission" date="2021-02" db="EMBL/GenBank/DDBJ databases">
        <authorList>
            <person name="Nowell W R."/>
        </authorList>
    </citation>
    <scope>NUCLEOTIDE SEQUENCE</scope>
</reference>
<feature type="region of interest" description="Disordered" evidence="1">
    <location>
        <begin position="1"/>
        <end position="43"/>
    </location>
</feature>
<evidence type="ECO:0000256" key="1">
    <source>
        <dbReference type="SAM" id="MobiDB-lite"/>
    </source>
</evidence>
<feature type="compositionally biased region" description="Polar residues" evidence="1">
    <location>
        <begin position="9"/>
        <end position="27"/>
    </location>
</feature>
<gene>
    <name evidence="2" type="ORF">GPM918_LOCUS41441</name>
    <name evidence="3" type="ORF">SRO942_LOCUS42489</name>
</gene>
<name>A0A815ZRR6_9BILA</name>
<dbReference type="AlphaFoldDB" id="A0A815ZRR6"/>
<dbReference type="Proteomes" id="UP000663829">
    <property type="component" value="Unassembled WGS sequence"/>
</dbReference>
<evidence type="ECO:0000313" key="2">
    <source>
        <dbReference type="EMBL" id="CAF1586343.1"/>
    </source>
</evidence>
<dbReference type="Proteomes" id="UP000681722">
    <property type="component" value="Unassembled WGS sequence"/>
</dbReference>
<organism evidence="2 4">
    <name type="scientific">Didymodactylos carnosus</name>
    <dbReference type="NCBI Taxonomy" id="1234261"/>
    <lineage>
        <taxon>Eukaryota</taxon>
        <taxon>Metazoa</taxon>
        <taxon>Spiralia</taxon>
        <taxon>Gnathifera</taxon>
        <taxon>Rotifera</taxon>
        <taxon>Eurotatoria</taxon>
        <taxon>Bdelloidea</taxon>
        <taxon>Philodinida</taxon>
        <taxon>Philodinidae</taxon>
        <taxon>Didymodactylos</taxon>
    </lineage>
</organism>
<dbReference type="OrthoDB" id="10169229at2759"/>
<feature type="non-terminal residue" evidence="2">
    <location>
        <position position="189"/>
    </location>
</feature>
<evidence type="ECO:0000313" key="3">
    <source>
        <dbReference type="EMBL" id="CAF4456055.1"/>
    </source>
</evidence>
<sequence>FTKKDFESFPSSDISTSVKTQSPSSTYVITSPPSTSIVTTTSSIPTSTSTAHLPILTKRQRDFSEVSSRQKRRRLGEMNSELDEFASVNNLSVNQVIGYLLYQRNYNTDKDLANLGEQLYEGGYIQKPNTNKLDLDQILALKCHLNLSRADVDFVKWFSNDFINIPNRQFIKGHTDNLIPSLKSCRNDK</sequence>
<proteinExistence type="predicted"/>
<feature type="non-terminal residue" evidence="2">
    <location>
        <position position="1"/>
    </location>
</feature>
<dbReference type="EMBL" id="CAJOBC010098730">
    <property type="protein sequence ID" value="CAF4456055.1"/>
    <property type="molecule type" value="Genomic_DNA"/>
</dbReference>